<dbReference type="AlphaFoldDB" id="A0A060T5A7"/>
<dbReference type="SUPFAM" id="SSF48452">
    <property type="entry name" value="TPR-like"/>
    <property type="match status" value="1"/>
</dbReference>
<dbReference type="PhylomeDB" id="A0A060T5A7"/>
<dbReference type="Pfam" id="PF09295">
    <property type="entry name" value="ChAPs"/>
    <property type="match status" value="1"/>
</dbReference>
<dbReference type="PANTHER" id="PTHR31975">
    <property type="entry name" value="BUD SITE SELECTION PROTEIN 7-RELATED"/>
    <property type="match status" value="1"/>
</dbReference>
<reference evidence="2" key="2">
    <citation type="submission" date="2014-06" db="EMBL/GenBank/DDBJ databases">
        <title>The complete genome of Blastobotrys (Arxula) adeninivorans LS3 - a yeast of biotechnological interest.</title>
        <authorList>
            <person name="Kunze G."/>
            <person name="Gaillardin C."/>
            <person name="Czernicka M."/>
            <person name="Durrens P."/>
            <person name="Martin T."/>
            <person name="Boer E."/>
            <person name="Gabaldon T."/>
            <person name="Cruz J."/>
            <person name="Talla E."/>
            <person name="Marck C."/>
            <person name="Goffeau A."/>
            <person name="Barbe V."/>
            <person name="Baret P."/>
            <person name="Baronian K."/>
            <person name="Beier S."/>
            <person name="Bleykasten C."/>
            <person name="Bode R."/>
            <person name="Casaregola S."/>
            <person name="Despons L."/>
            <person name="Fairhead C."/>
            <person name="Giersberg M."/>
            <person name="Gierski P."/>
            <person name="Hahnel U."/>
            <person name="Hartmann A."/>
            <person name="Jankowska D."/>
            <person name="Jubin C."/>
            <person name="Jung P."/>
            <person name="Lafontaine I."/>
            <person name="Leh-Louis V."/>
            <person name="Lemaire M."/>
            <person name="Marcet-Houben M."/>
            <person name="Mascher M."/>
            <person name="Morel G."/>
            <person name="Richard G.-F."/>
            <person name="Riechen J."/>
            <person name="Sacerdot C."/>
            <person name="Sarkar A."/>
            <person name="Savel G."/>
            <person name="Schacherer J."/>
            <person name="Sherman D."/>
            <person name="Straub M.-L."/>
            <person name="Stein N."/>
            <person name="Thierry A."/>
            <person name="Trautwein-Schult A."/>
            <person name="Westhof E."/>
            <person name="Worch S."/>
            <person name="Dujon B."/>
            <person name="Souciet J.-L."/>
            <person name="Wincker P."/>
            <person name="Scholz U."/>
            <person name="Neuveglise N."/>
        </authorList>
    </citation>
    <scope>NUCLEOTIDE SEQUENCE</scope>
    <source>
        <strain evidence="2">LS3</strain>
    </source>
</reference>
<organism evidence="2">
    <name type="scientific">Blastobotrys adeninivorans</name>
    <name type="common">Yeast</name>
    <name type="synonym">Arxula adeninivorans</name>
    <dbReference type="NCBI Taxonomy" id="409370"/>
    <lineage>
        <taxon>Eukaryota</taxon>
        <taxon>Fungi</taxon>
        <taxon>Dikarya</taxon>
        <taxon>Ascomycota</taxon>
        <taxon>Saccharomycotina</taxon>
        <taxon>Dipodascomycetes</taxon>
        <taxon>Dipodascales</taxon>
        <taxon>Trichomonascaceae</taxon>
        <taxon>Blastobotrys</taxon>
    </lineage>
</organism>
<dbReference type="InterPro" id="IPR015374">
    <property type="entry name" value="ChAPs"/>
</dbReference>
<evidence type="ECO:0000256" key="1">
    <source>
        <dbReference type="SAM" id="MobiDB-lite"/>
    </source>
</evidence>
<dbReference type="Gene3D" id="1.25.40.10">
    <property type="entry name" value="Tetratricopeptide repeat domain"/>
    <property type="match status" value="1"/>
</dbReference>
<dbReference type="PANTHER" id="PTHR31975:SF1">
    <property type="entry name" value="BUD SITE SELECTION PROTEIN 7-RELATED"/>
    <property type="match status" value="1"/>
</dbReference>
<feature type="region of interest" description="Disordered" evidence="1">
    <location>
        <begin position="437"/>
        <end position="487"/>
    </location>
</feature>
<dbReference type="GO" id="GO:0006893">
    <property type="term" value="P:Golgi to plasma membrane transport"/>
    <property type="evidence" value="ECO:0007669"/>
    <property type="project" value="TreeGrafter"/>
</dbReference>
<evidence type="ECO:0000313" key="2">
    <source>
        <dbReference type="EMBL" id="CDP36280.1"/>
    </source>
</evidence>
<dbReference type="InterPro" id="IPR011990">
    <property type="entry name" value="TPR-like_helical_dom_sf"/>
</dbReference>
<sequence>MRIISIPEILEIEVGESIGARTSSLVTFKELGPPDLVHLSKSHPKTNLRENGTYHFVTGVDTSSSASVAAYLNTLTFSLGETQLWFGKHPQWKVHSGTYCTYNAFSRVDLRVSAQIPGSVEAYAVDDRGDKRNATDALWMETYLSGALRALLYSDDEAYYVTACRRLDPFTGRGAEDQFLEAFEKLFFQGPNLGSVSEVQVPTLSHNLLVDGFFKFVEVTGLYERAIAIVERISQSRTAEAYDARREIQTIIAKLRLLGNQEVRAIDLMCSIVAEDSRESNALELQAQFCQKKGRLDLALDCAIRAVNASPSEFNPWARLAQVYIAQEDYERALLTLNSCPMFTYHDIDQHRMPPSSKVHLPLPTDGVLDEVWAVESQSIAEQQSEVNDQDLLKLPAPTLRSTFAKAYELLTKIVSNIGWDALLKYRSNVFVMEEEYRKDKRDTQGVQPPEPATTDNQENEVNGNGTHGPQESISSQASVQAVAAPGTSRDNIKNKRLCERWLDNLFMVLYEDLRVYTVWRAEHVHYQSQQLEYKKSALEWEILGMVALRLHHKEEAAEAFLESLKVRFSHRVLWKLLDFYLEKGLQHNKSNSAATQATVETIVKLVAWNHRWYCEYSPKLYHALRTIVASEGLVKVKSSVEAVYNRQGVLELMEDMFQQLQRFNAEGYEN</sequence>
<reference evidence="2" key="1">
    <citation type="submission" date="2014-02" db="EMBL/GenBank/DDBJ databases">
        <authorList>
            <person name="Genoscope - CEA"/>
        </authorList>
    </citation>
    <scope>NUCLEOTIDE SEQUENCE</scope>
    <source>
        <strain evidence="2">LS3</strain>
    </source>
</reference>
<proteinExistence type="predicted"/>
<dbReference type="GO" id="GO:0034044">
    <property type="term" value="C:exomer complex"/>
    <property type="evidence" value="ECO:0007669"/>
    <property type="project" value="UniProtKB-ARBA"/>
</dbReference>
<feature type="compositionally biased region" description="Polar residues" evidence="1">
    <location>
        <begin position="454"/>
        <end position="472"/>
    </location>
</feature>
<name>A0A060T5A7_BLAAD</name>
<protein>
    <submittedName>
        <fullName evidence="2">ARAD1B09350p</fullName>
    </submittedName>
</protein>
<dbReference type="EMBL" id="HG937692">
    <property type="protein sequence ID" value="CDP36280.1"/>
    <property type="molecule type" value="Genomic_DNA"/>
</dbReference>
<feature type="compositionally biased region" description="Low complexity" evidence="1">
    <location>
        <begin position="473"/>
        <end position="485"/>
    </location>
</feature>
<gene>
    <name evidence="2" type="ORF">GNLVRS02_ARAD1B09350g</name>
</gene>
<accession>A0A060T5A7</accession>